<dbReference type="Pfam" id="PF01520">
    <property type="entry name" value="Amidase_3"/>
    <property type="match status" value="1"/>
</dbReference>
<evidence type="ECO:0000256" key="2">
    <source>
        <dbReference type="SAM" id="SignalP"/>
    </source>
</evidence>
<dbReference type="PANTHER" id="PTHR30404">
    <property type="entry name" value="N-ACETYLMURAMOYL-L-ALANINE AMIDASE"/>
    <property type="match status" value="1"/>
</dbReference>
<evidence type="ECO:0000256" key="1">
    <source>
        <dbReference type="ARBA" id="ARBA00022801"/>
    </source>
</evidence>
<accession>A0A1G1WHV2</accession>
<dbReference type="InterPro" id="IPR002508">
    <property type="entry name" value="MurNAc-LAA_cat"/>
</dbReference>
<dbReference type="SMART" id="SM00646">
    <property type="entry name" value="Ami_3"/>
    <property type="match status" value="1"/>
</dbReference>
<dbReference type="CDD" id="cd02696">
    <property type="entry name" value="MurNAc-LAA"/>
    <property type="match status" value="1"/>
</dbReference>
<feature type="domain" description="MurNAc-LAA" evidence="3">
    <location>
        <begin position="98"/>
        <end position="206"/>
    </location>
</feature>
<dbReference type="Gene3D" id="3.40.630.40">
    <property type="entry name" value="Zn-dependent exopeptidases"/>
    <property type="match status" value="1"/>
</dbReference>
<feature type="chain" id="PRO_5009581199" description="MurNAc-LAA domain-containing protein" evidence="2">
    <location>
        <begin position="22"/>
        <end position="213"/>
    </location>
</feature>
<dbReference type="AlphaFoldDB" id="A0A1G1WHV2"/>
<dbReference type="SUPFAM" id="SSF53187">
    <property type="entry name" value="Zn-dependent exopeptidases"/>
    <property type="match status" value="1"/>
</dbReference>
<evidence type="ECO:0000259" key="3">
    <source>
        <dbReference type="SMART" id="SM00646"/>
    </source>
</evidence>
<dbReference type="GO" id="GO:0009253">
    <property type="term" value="P:peptidoglycan catabolic process"/>
    <property type="evidence" value="ECO:0007669"/>
    <property type="project" value="InterPro"/>
</dbReference>
<reference evidence="4 5" key="1">
    <citation type="journal article" date="2016" name="Nat. Commun.">
        <title>Thousands of microbial genomes shed light on interconnected biogeochemical processes in an aquifer system.</title>
        <authorList>
            <person name="Anantharaman K."/>
            <person name="Brown C.T."/>
            <person name="Hug L.A."/>
            <person name="Sharon I."/>
            <person name="Castelle C.J."/>
            <person name="Probst A.J."/>
            <person name="Thomas B.C."/>
            <person name="Singh A."/>
            <person name="Wilkins M.J."/>
            <person name="Karaoz U."/>
            <person name="Brodie E.L."/>
            <person name="Williams K.H."/>
            <person name="Hubbard S.S."/>
            <person name="Banfield J.F."/>
        </authorList>
    </citation>
    <scope>NUCLEOTIDE SEQUENCE [LARGE SCALE GENOMIC DNA]</scope>
</reference>
<sequence length="213" mass="23029">MRYLALAVLILFFFSSSTVFAAKPVSPGSGKGFEPIPGSVCIDPGHGGTDTGAVNNDLLEKEVNLQAAFLLKERLKGAGNPVFMTREDDSTLSNADRYNYCDLQRAAILISIHHNGSTDSSVDYTTALYMKKKDIPLAQIVAETVSFQLELSNHGVSSFASGVLIKSDMPATISEGFFLTNSTEYNLIKNSNRLEQEADALFDAITAYFAANP</sequence>
<protein>
    <recommendedName>
        <fullName evidence="3">MurNAc-LAA domain-containing protein</fullName>
    </recommendedName>
</protein>
<dbReference type="GO" id="GO:0008745">
    <property type="term" value="F:N-acetylmuramoyl-L-alanine amidase activity"/>
    <property type="evidence" value="ECO:0007669"/>
    <property type="project" value="InterPro"/>
</dbReference>
<feature type="signal peptide" evidence="2">
    <location>
        <begin position="1"/>
        <end position="21"/>
    </location>
</feature>
<gene>
    <name evidence="4" type="ORF">A2Z42_02375</name>
</gene>
<dbReference type="GO" id="GO:0030288">
    <property type="term" value="C:outer membrane-bounded periplasmic space"/>
    <property type="evidence" value="ECO:0007669"/>
    <property type="project" value="TreeGrafter"/>
</dbReference>
<comment type="caution">
    <text evidence="4">The sequence shown here is derived from an EMBL/GenBank/DDBJ whole genome shotgun (WGS) entry which is preliminary data.</text>
</comment>
<dbReference type="PANTHER" id="PTHR30404:SF0">
    <property type="entry name" value="N-ACETYLMURAMOYL-L-ALANINE AMIDASE AMIC"/>
    <property type="match status" value="1"/>
</dbReference>
<keyword evidence="1" id="KW-0378">Hydrolase</keyword>
<organism evidence="4 5">
    <name type="scientific">Candidatus Woykebacteria bacterium RBG_19FT_COMBO_43_10</name>
    <dbReference type="NCBI Taxonomy" id="1802598"/>
    <lineage>
        <taxon>Bacteria</taxon>
        <taxon>Candidatus Woykeibacteriota</taxon>
    </lineage>
</organism>
<keyword evidence="2" id="KW-0732">Signal</keyword>
<dbReference type="EMBL" id="MHCU01000051">
    <property type="protein sequence ID" value="OGY27000.1"/>
    <property type="molecule type" value="Genomic_DNA"/>
</dbReference>
<dbReference type="InterPro" id="IPR050695">
    <property type="entry name" value="N-acetylmuramoyl_amidase_3"/>
</dbReference>
<name>A0A1G1WHV2_9BACT</name>
<dbReference type="Proteomes" id="UP000176645">
    <property type="component" value="Unassembled WGS sequence"/>
</dbReference>
<evidence type="ECO:0000313" key="4">
    <source>
        <dbReference type="EMBL" id="OGY27000.1"/>
    </source>
</evidence>
<proteinExistence type="predicted"/>
<evidence type="ECO:0000313" key="5">
    <source>
        <dbReference type="Proteomes" id="UP000176645"/>
    </source>
</evidence>